<protein>
    <submittedName>
        <fullName evidence="1">Uncharacterized protein</fullName>
    </submittedName>
</protein>
<name>W4KI13_HETIT</name>
<proteinExistence type="predicted"/>
<evidence type="ECO:0000313" key="1">
    <source>
        <dbReference type="EMBL" id="ETW84716.1"/>
    </source>
</evidence>
<keyword evidence="2" id="KW-1185">Reference proteome</keyword>
<dbReference type="RefSeq" id="XP_009544353.1">
    <property type="nucleotide sequence ID" value="XM_009546058.1"/>
</dbReference>
<dbReference type="InParanoid" id="W4KI13"/>
<organism evidence="1 2">
    <name type="scientific">Heterobasidion irregulare (strain TC 32-1)</name>
    <dbReference type="NCBI Taxonomy" id="747525"/>
    <lineage>
        <taxon>Eukaryota</taxon>
        <taxon>Fungi</taxon>
        <taxon>Dikarya</taxon>
        <taxon>Basidiomycota</taxon>
        <taxon>Agaricomycotina</taxon>
        <taxon>Agaricomycetes</taxon>
        <taxon>Russulales</taxon>
        <taxon>Bondarzewiaceae</taxon>
        <taxon>Heterobasidion</taxon>
        <taxon>Heterobasidion annosum species complex</taxon>
    </lineage>
</organism>
<dbReference type="KEGG" id="hir:HETIRDRAFT_314425"/>
<dbReference type="HOGENOM" id="CLU_1686827_0_0_1"/>
<dbReference type="Proteomes" id="UP000030671">
    <property type="component" value="Unassembled WGS sequence"/>
</dbReference>
<evidence type="ECO:0000313" key="2">
    <source>
        <dbReference type="Proteomes" id="UP000030671"/>
    </source>
</evidence>
<gene>
    <name evidence="1" type="ORF">HETIRDRAFT_314425</name>
</gene>
<accession>W4KI13</accession>
<dbReference type="EMBL" id="KI925456">
    <property type="protein sequence ID" value="ETW84716.1"/>
    <property type="molecule type" value="Genomic_DNA"/>
</dbReference>
<dbReference type="GeneID" id="20670121"/>
<dbReference type="AlphaFoldDB" id="W4KI13"/>
<sequence length="156" mass="17451">MGRAGSGSRLYTILMSALHRVWYPTLIDLRATSLAYAIKTWEEFGARVGIIEAEESAFWGNVSPTTSGMSGHAASASTTSSPLFCSWRECGFHGKNPRHVLQTCSGSFLLQRKMPEERLETWGSQESLQDNKELITGVRSVWGWHWLTTSGRKRVK</sequence>
<reference evidence="1 2" key="1">
    <citation type="journal article" date="2012" name="New Phytol.">
        <title>Insight into trade-off between wood decay and parasitism from the genome of a fungal forest pathogen.</title>
        <authorList>
            <person name="Olson A."/>
            <person name="Aerts A."/>
            <person name="Asiegbu F."/>
            <person name="Belbahri L."/>
            <person name="Bouzid O."/>
            <person name="Broberg A."/>
            <person name="Canback B."/>
            <person name="Coutinho P.M."/>
            <person name="Cullen D."/>
            <person name="Dalman K."/>
            <person name="Deflorio G."/>
            <person name="van Diepen L.T."/>
            <person name="Dunand C."/>
            <person name="Duplessis S."/>
            <person name="Durling M."/>
            <person name="Gonthier P."/>
            <person name="Grimwood J."/>
            <person name="Fossdal C.G."/>
            <person name="Hansson D."/>
            <person name="Henrissat B."/>
            <person name="Hietala A."/>
            <person name="Himmelstrand K."/>
            <person name="Hoffmeister D."/>
            <person name="Hogberg N."/>
            <person name="James T.Y."/>
            <person name="Karlsson M."/>
            <person name="Kohler A."/>
            <person name="Kues U."/>
            <person name="Lee Y.H."/>
            <person name="Lin Y.C."/>
            <person name="Lind M."/>
            <person name="Lindquist E."/>
            <person name="Lombard V."/>
            <person name="Lucas S."/>
            <person name="Lunden K."/>
            <person name="Morin E."/>
            <person name="Murat C."/>
            <person name="Park J."/>
            <person name="Raffaello T."/>
            <person name="Rouze P."/>
            <person name="Salamov A."/>
            <person name="Schmutz J."/>
            <person name="Solheim H."/>
            <person name="Stahlberg J."/>
            <person name="Velez H."/>
            <person name="de Vries R.P."/>
            <person name="Wiebenga A."/>
            <person name="Woodward S."/>
            <person name="Yakovlev I."/>
            <person name="Garbelotto M."/>
            <person name="Martin F."/>
            <person name="Grigoriev I.V."/>
            <person name="Stenlid J."/>
        </authorList>
    </citation>
    <scope>NUCLEOTIDE SEQUENCE [LARGE SCALE GENOMIC DNA]</scope>
    <source>
        <strain evidence="1 2">TC 32-1</strain>
    </source>
</reference>